<sequence length="581" mass="62843">MGENVVQNPALYPQLEQRLREQLNEACRLARELDEWLRSIPEGRLMEVTSGEAAMAPMSSRRSSSLAMAAAEVVGAFNEGVKLLLQSSSDNVRHGNIVPVGELSPTFSTATASPRQQALGPSCSPSTQLAGVAAPPPVSGLTPMKSQPLSLPLRNTNAAKQAKMSSPPSLRVHSPLQLSATTTSDMSEGSPHPRPAAASAAPLSSSADEATTPFAANPAVRAVLGRKRKLLPKVTLKMAAASVESAESNTPPDDGHTWRKYGQKIIHGALHPRGYYRCTHCKTDIGCPAVKQVQRCDEEQMFFDVIYKGYHTCRSAELDKEYWPLAFPQGLSNLFNFASNSSSLLPASLINFSHPMTTVAASLIMEDGPALPSTQALPKASSTTLSLVSSGLHQLMNTDIISTSLDTTLQQHAQEQCRVLNPLEDWSNIEHNSRPEMPSKRPFMKASQYGSAIVNETHPQLLLVNERQQQSLATERRHSLLANEGQLLHAVNERQHNPHLYGSLIGSKPTGSSTLHMNAITSHEQTDATIINASSSPNIGIALAQSPSQQEHHLGIAGSTLAFDDDMDNDNLFSDYFKHLN</sequence>
<organism evidence="8 9">
    <name type="scientific">Adiantum capillus-veneris</name>
    <name type="common">Maidenhair fern</name>
    <dbReference type="NCBI Taxonomy" id="13818"/>
    <lineage>
        <taxon>Eukaryota</taxon>
        <taxon>Viridiplantae</taxon>
        <taxon>Streptophyta</taxon>
        <taxon>Embryophyta</taxon>
        <taxon>Tracheophyta</taxon>
        <taxon>Polypodiopsida</taxon>
        <taxon>Polypodiidae</taxon>
        <taxon>Polypodiales</taxon>
        <taxon>Pteridineae</taxon>
        <taxon>Pteridaceae</taxon>
        <taxon>Vittarioideae</taxon>
        <taxon>Adiantum</taxon>
    </lineage>
</organism>
<dbReference type="InterPro" id="IPR036576">
    <property type="entry name" value="WRKY_dom_sf"/>
</dbReference>
<dbReference type="SUPFAM" id="SSF118290">
    <property type="entry name" value="WRKY DNA-binding domain"/>
    <property type="match status" value="1"/>
</dbReference>
<evidence type="ECO:0000313" key="9">
    <source>
        <dbReference type="Proteomes" id="UP000886520"/>
    </source>
</evidence>
<reference evidence="8" key="1">
    <citation type="submission" date="2021-01" db="EMBL/GenBank/DDBJ databases">
        <title>Adiantum capillus-veneris genome.</title>
        <authorList>
            <person name="Fang Y."/>
            <person name="Liao Q."/>
        </authorList>
    </citation>
    <scope>NUCLEOTIDE SEQUENCE</scope>
    <source>
        <strain evidence="8">H3</strain>
        <tissue evidence="8">Leaf</tissue>
    </source>
</reference>
<feature type="compositionally biased region" description="Low complexity" evidence="6">
    <location>
        <begin position="195"/>
        <end position="207"/>
    </location>
</feature>
<dbReference type="OrthoDB" id="1888929at2759"/>
<evidence type="ECO:0000313" key="8">
    <source>
        <dbReference type="EMBL" id="KAI5059624.1"/>
    </source>
</evidence>
<evidence type="ECO:0000256" key="4">
    <source>
        <dbReference type="ARBA" id="ARBA00023163"/>
    </source>
</evidence>
<dbReference type="GO" id="GO:0043565">
    <property type="term" value="F:sequence-specific DNA binding"/>
    <property type="evidence" value="ECO:0007669"/>
    <property type="project" value="InterPro"/>
</dbReference>
<accession>A0A9D4U378</accession>
<name>A0A9D4U378_ADICA</name>
<proteinExistence type="predicted"/>
<keyword evidence="9" id="KW-1185">Reference proteome</keyword>
<dbReference type="GO" id="GO:0003700">
    <property type="term" value="F:DNA-binding transcription factor activity"/>
    <property type="evidence" value="ECO:0007669"/>
    <property type="project" value="InterPro"/>
</dbReference>
<dbReference type="InterPro" id="IPR003657">
    <property type="entry name" value="WRKY_dom"/>
</dbReference>
<feature type="domain" description="WRKY" evidence="7">
    <location>
        <begin position="253"/>
        <end position="316"/>
    </location>
</feature>
<evidence type="ECO:0000256" key="3">
    <source>
        <dbReference type="ARBA" id="ARBA00023125"/>
    </source>
</evidence>
<keyword evidence="3" id="KW-0238">DNA-binding</keyword>
<dbReference type="PROSITE" id="PS50811">
    <property type="entry name" value="WRKY"/>
    <property type="match status" value="1"/>
</dbReference>
<dbReference type="Pfam" id="PF03106">
    <property type="entry name" value="WRKY"/>
    <property type="match status" value="1"/>
</dbReference>
<keyword evidence="2" id="KW-0805">Transcription regulation</keyword>
<dbReference type="InterPro" id="IPR044810">
    <property type="entry name" value="WRKY_plant"/>
</dbReference>
<feature type="region of interest" description="Disordered" evidence="6">
    <location>
        <begin position="108"/>
        <end position="151"/>
    </location>
</feature>
<evidence type="ECO:0000256" key="6">
    <source>
        <dbReference type="SAM" id="MobiDB-lite"/>
    </source>
</evidence>
<feature type="region of interest" description="Disordered" evidence="6">
    <location>
        <begin position="180"/>
        <end position="210"/>
    </location>
</feature>
<keyword evidence="5" id="KW-0539">Nucleus</keyword>
<evidence type="ECO:0000256" key="1">
    <source>
        <dbReference type="ARBA" id="ARBA00004123"/>
    </source>
</evidence>
<comment type="caution">
    <text evidence="8">The sequence shown here is derived from an EMBL/GenBank/DDBJ whole genome shotgun (WGS) entry which is preliminary data.</text>
</comment>
<evidence type="ECO:0000256" key="5">
    <source>
        <dbReference type="ARBA" id="ARBA00023242"/>
    </source>
</evidence>
<gene>
    <name evidence="8" type="ORF">GOP47_0025943</name>
</gene>
<protein>
    <recommendedName>
        <fullName evidence="7">WRKY domain-containing protein</fullName>
    </recommendedName>
</protein>
<dbReference type="PANTHER" id="PTHR31282">
    <property type="entry name" value="WRKY TRANSCRIPTION FACTOR 21-RELATED"/>
    <property type="match status" value="1"/>
</dbReference>
<evidence type="ECO:0000259" key="7">
    <source>
        <dbReference type="PROSITE" id="PS50811"/>
    </source>
</evidence>
<dbReference type="Proteomes" id="UP000886520">
    <property type="component" value="Chromosome 25"/>
</dbReference>
<keyword evidence="4" id="KW-0804">Transcription</keyword>
<dbReference type="SMART" id="SM00774">
    <property type="entry name" value="WRKY"/>
    <property type="match status" value="1"/>
</dbReference>
<dbReference type="EMBL" id="JABFUD020000025">
    <property type="protein sequence ID" value="KAI5059624.1"/>
    <property type="molecule type" value="Genomic_DNA"/>
</dbReference>
<comment type="subcellular location">
    <subcellularLocation>
        <location evidence="1">Nucleus</location>
    </subcellularLocation>
</comment>
<evidence type="ECO:0000256" key="2">
    <source>
        <dbReference type="ARBA" id="ARBA00023015"/>
    </source>
</evidence>
<dbReference type="Gene3D" id="2.20.25.80">
    <property type="entry name" value="WRKY domain"/>
    <property type="match status" value="1"/>
</dbReference>
<dbReference type="GO" id="GO:0005634">
    <property type="term" value="C:nucleus"/>
    <property type="evidence" value="ECO:0007669"/>
    <property type="project" value="UniProtKB-SubCell"/>
</dbReference>
<dbReference type="AlphaFoldDB" id="A0A9D4U378"/>